<proteinExistence type="predicted"/>
<accession>A0A0A9GME2</accession>
<dbReference type="AlphaFoldDB" id="A0A0A9GME2"/>
<organism evidence="1">
    <name type="scientific">Arundo donax</name>
    <name type="common">Giant reed</name>
    <name type="synonym">Donax arundinaceus</name>
    <dbReference type="NCBI Taxonomy" id="35708"/>
    <lineage>
        <taxon>Eukaryota</taxon>
        <taxon>Viridiplantae</taxon>
        <taxon>Streptophyta</taxon>
        <taxon>Embryophyta</taxon>
        <taxon>Tracheophyta</taxon>
        <taxon>Spermatophyta</taxon>
        <taxon>Magnoliopsida</taxon>
        <taxon>Liliopsida</taxon>
        <taxon>Poales</taxon>
        <taxon>Poaceae</taxon>
        <taxon>PACMAD clade</taxon>
        <taxon>Arundinoideae</taxon>
        <taxon>Arundineae</taxon>
        <taxon>Arundo</taxon>
    </lineage>
</organism>
<sequence length="24" mass="2745">MLPSFKLVVKINVTHQCLLHLTIP</sequence>
<protein>
    <submittedName>
        <fullName evidence="1">Uncharacterized protein</fullName>
    </submittedName>
</protein>
<dbReference type="EMBL" id="GBRH01173327">
    <property type="protein sequence ID" value="JAE24569.1"/>
    <property type="molecule type" value="Transcribed_RNA"/>
</dbReference>
<name>A0A0A9GME2_ARUDO</name>
<reference evidence="1" key="2">
    <citation type="journal article" date="2015" name="Data Brief">
        <title>Shoot transcriptome of the giant reed, Arundo donax.</title>
        <authorList>
            <person name="Barrero R.A."/>
            <person name="Guerrero F.D."/>
            <person name="Moolhuijzen P."/>
            <person name="Goolsby J.A."/>
            <person name="Tidwell J."/>
            <person name="Bellgard S.E."/>
            <person name="Bellgard M.I."/>
        </authorList>
    </citation>
    <scope>NUCLEOTIDE SEQUENCE</scope>
    <source>
        <tissue evidence="1">Shoot tissue taken approximately 20 cm above the soil surface</tissue>
    </source>
</reference>
<evidence type="ECO:0000313" key="1">
    <source>
        <dbReference type="EMBL" id="JAE24569.1"/>
    </source>
</evidence>
<reference evidence="1" key="1">
    <citation type="submission" date="2014-09" db="EMBL/GenBank/DDBJ databases">
        <authorList>
            <person name="Magalhaes I.L.F."/>
            <person name="Oliveira U."/>
            <person name="Santos F.R."/>
            <person name="Vidigal T.H.D.A."/>
            <person name="Brescovit A.D."/>
            <person name="Santos A.J."/>
        </authorList>
    </citation>
    <scope>NUCLEOTIDE SEQUENCE</scope>
    <source>
        <tissue evidence="1">Shoot tissue taken approximately 20 cm above the soil surface</tissue>
    </source>
</reference>